<dbReference type="Proteomes" id="UP001177769">
    <property type="component" value="Chromosome"/>
</dbReference>
<feature type="signal peptide" evidence="1">
    <location>
        <begin position="1"/>
        <end position="23"/>
    </location>
</feature>
<evidence type="ECO:0000256" key="1">
    <source>
        <dbReference type="SAM" id="SignalP"/>
    </source>
</evidence>
<keyword evidence="1" id="KW-0732">Signal</keyword>
<evidence type="ECO:0000313" key="4">
    <source>
        <dbReference type="Proteomes" id="UP001177769"/>
    </source>
</evidence>
<dbReference type="PROSITE" id="PS51257">
    <property type="entry name" value="PROKAR_LIPOPROTEIN"/>
    <property type="match status" value="1"/>
</dbReference>
<dbReference type="RefSeq" id="WP_285235449.1">
    <property type="nucleotide sequence ID" value="NZ_CP116346.1"/>
</dbReference>
<dbReference type="KEGG" id="pais:PFX98_12060"/>
<evidence type="ECO:0000259" key="2">
    <source>
        <dbReference type="Pfam" id="PF24298"/>
    </source>
</evidence>
<organism evidence="3 4">
    <name type="scientific">Paucibacter sediminis</name>
    <dbReference type="NCBI Taxonomy" id="3019553"/>
    <lineage>
        <taxon>Bacteria</taxon>
        <taxon>Pseudomonadati</taxon>
        <taxon>Pseudomonadota</taxon>
        <taxon>Betaproteobacteria</taxon>
        <taxon>Burkholderiales</taxon>
        <taxon>Sphaerotilaceae</taxon>
        <taxon>Roseateles</taxon>
    </lineage>
</organism>
<reference evidence="3" key="1">
    <citation type="submission" date="2023-01" db="EMBL/GenBank/DDBJ databases">
        <title>Whole genome sequence of Paucibacter sp. S2-9 isolated from pond sediment.</title>
        <authorList>
            <person name="Jung J.Y."/>
        </authorList>
    </citation>
    <scope>NUCLEOTIDE SEQUENCE</scope>
    <source>
        <strain evidence="3">S2-9</strain>
    </source>
</reference>
<evidence type="ECO:0000313" key="3">
    <source>
        <dbReference type="EMBL" id="WIT14320.1"/>
    </source>
</evidence>
<dbReference type="InterPro" id="IPR055905">
    <property type="entry name" value="DUF7482"/>
</dbReference>
<dbReference type="Pfam" id="PF24298">
    <property type="entry name" value="DUF7482"/>
    <property type="match status" value="1"/>
</dbReference>
<sequence>MRQLRFLIAALAAPLLCACAALPDPGRTPLVTLPLNFAWVDGRKVEYVTTDISDPTMAQALGVNLVPRLAEAVAAPGRPSLVERVYKFVDDSQITVFQSAPAPTGPGNADASYSPLWRMVLLHWHKPSLARELKSEEQILSAVESGELSMAITNIVVNCPITRSVDGKAIRGAR</sequence>
<feature type="domain" description="DUF7482" evidence="2">
    <location>
        <begin position="41"/>
        <end position="167"/>
    </location>
</feature>
<protein>
    <recommendedName>
        <fullName evidence="2">DUF7482 domain-containing protein</fullName>
    </recommendedName>
</protein>
<dbReference type="EMBL" id="CP116346">
    <property type="protein sequence ID" value="WIT14320.1"/>
    <property type="molecule type" value="Genomic_DNA"/>
</dbReference>
<keyword evidence="4" id="KW-1185">Reference proteome</keyword>
<proteinExistence type="predicted"/>
<name>A0AA95NHM8_9BURK</name>
<accession>A0AA95NHM8</accession>
<dbReference type="AlphaFoldDB" id="A0AA95NHM8"/>
<feature type="chain" id="PRO_5041707959" description="DUF7482 domain-containing protein" evidence="1">
    <location>
        <begin position="24"/>
        <end position="174"/>
    </location>
</feature>
<gene>
    <name evidence="3" type="ORF">PFX98_12060</name>
</gene>